<accession>A0ABU2WJ36</accession>
<dbReference type="Gene3D" id="3.10.20.30">
    <property type="match status" value="1"/>
</dbReference>
<keyword evidence="1" id="KW-0001">2Fe-2S</keyword>
<dbReference type="SUPFAM" id="SSF54292">
    <property type="entry name" value="2Fe-2S ferredoxin-like"/>
    <property type="match status" value="1"/>
</dbReference>
<dbReference type="PRINTS" id="PR00355">
    <property type="entry name" value="ADRENODOXIN"/>
</dbReference>
<dbReference type="RefSeq" id="WP_311364968.1">
    <property type="nucleotide sequence ID" value="NZ_JAVRIC010000011.1"/>
</dbReference>
<comment type="caution">
    <text evidence="6">The sequence shown here is derived from an EMBL/GenBank/DDBJ whole genome shotgun (WGS) entry which is preliminary data.</text>
</comment>
<sequence>MGTITFIEYDGTEHKVDIEPGQSLMRTAVNNNVPGIDGDCGGECACGTCHVILEGDWIKIAGSANSEELQMLDMTPERAENSRLACQITTSEDMDGMVARMPEFQM</sequence>
<feature type="domain" description="2Fe-2S ferredoxin-type" evidence="5">
    <location>
        <begin position="2"/>
        <end position="105"/>
    </location>
</feature>
<evidence type="ECO:0000259" key="5">
    <source>
        <dbReference type="PROSITE" id="PS51085"/>
    </source>
</evidence>
<keyword evidence="3" id="KW-0408">Iron</keyword>
<reference evidence="6 7" key="1">
    <citation type="submission" date="2023-09" db="EMBL/GenBank/DDBJ databases">
        <authorList>
            <person name="Rey-Velasco X."/>
        </authorList>
    </citation>
    <scope>NUCLEOTIDE SEQUENCE [LARGE SCALE GENOMIC DNA]</scope>
    <source>
        <strain evidence="6 7">W345</strain>
    </source>
</reference>
<organism evidence="6 7">
    <name type="scientific">Banduia mediterranea</name>
    <dbReference type="NCBI Taxonomy" id="3075609"/>
    <lineage>
        <taxon>Bacteria</taxon>
        <taxon>Pseudomonadati</taxon>
        <taxon>Pseudomonadota</taxon>
        <taxon>Gammaproteobacteria</taxon>
        <taxon>Nevskiales</taxon>
        <taxon>Algiphilaceae</taxon>
        <taxon>Banduia</taxon>
    </lineage>
</organism>
<dbReference type="PANTHER" id="PTHR23426:SF67">
    <property type="entry name" value="2FE-2S FERREDOXIN-TYPE DOMAIN-CONTAINING PROTEIN"/>
    <property type="match status" value="1"/>
</dbReference>
<dbReference type="InterPro" id="IPR001041">
    <property type="entry name" value="2Fe-2S_ferredoxin-type"/>
</dbReference>
<dbReference type="EMBL" id="JAVRIC010000011">
    <property type="protein sequence ID" value="MDT0497575.1"/>
    <property type="molecule type" value="Genomic_DNA"/>
</dbReference>
<keyword evidence="2" id="KW-0479">Metal-binding</keyword>
<protein>
    <submittedName>
        <fullName evidence="6">2Fe-2S iron-sulfur cluster-binding protein</fullName>
    </submittedName>
</protein>
<evidence type="ECO:0000313" key="7">
    <source>
        <dbReference type="Proteomes" id="UP001254608"/>
    </source>
</evidence>
<evidence type="ECO:0000256" key="3">
    <source>
        <dbReference type="ARBA" id="ARBA00023004"/>
    </source>
</evidence>
<dbReference type="InterPro" id="IPR001055">
    <property type="entry name" value="Adrenodoxin-like"/>
</dbReference>
<keyword evidence="4" id="KW-0411">Iron-sulfur</keyword>
<keyword evidence="7" id="KW-1185">Reference proteome</keyword>
<dbReference type="InterPro" id="IPR012675">
    <property type="entry name" value="Beta-grasp_dom_sf"/>
</dbReference>
<dbReference type="PANTHER" id="PTHR23426">
    <property type="entry name" value="FERREDOXIN/ADRENODOXIN"/>
    <property type="match status" value="1"/>
</dbReference>
<evidence type="ECO:0000256" key="1">
    <source>
        <dbReference type="ARBA" id="ARBA00022714"/>
    </source>
</evidence>
<proteinExistence type="predicted"/>
<gene>
    <name evidence="6" type="ORF">RM530_09390</name>
</gene>
<evidence type="ECO:0000256" key="4">
    <source>
        <dbReference type="ARBA" id="ARBA00023014"/>
    </source>
</evidence>
<dbReference type="InterPro" id="IPR036010">
    <property type="entry name" value="2Fe-2S_ferredoxin-like_sf"/>
</dbReference>
<evidence type="ECO:0000256" key="2">
    <source>
        <dbReference type="ARBA" id="ARBA00022723"/>
    </source>
</evidence>
<dbReference type="PROSITE" id="PS51085">
    <property type="entry name" value="2FE2S_FER_2"/>
    <property type="match status" value="1"/>
</dbReference>
<dbReference type="Proteomes" id="UP001254608">
    <property type="component" value="Unassembled WGS sequence"/>
</dbReference>
<evidence type="ECO:0000313" key="6">
    <source>
        <dbReference type="EMBL" id="MDT0497575.1"/>
    </source>
</evidence>
<dbReference type="CDD" id="cd00207">
    <property type="entry name" value="fer2"/>
    <property type="match status" value="1"/>
</dbReference>
<dbReference type="Pfam" id="PF00111">
    <property type="entry name" value="Fer2"/>
    <property type="match status" value="1"/>
</dbReference>
<name>A0ABU2WJ36_9GAMM</name>